<evidence type="ECO:0000256" key="5">
    <source>
        <dbReference type="ARBA" id="ARBA00022982"/>
    </source>
</evidence>
<evidence type="ECO:0000256" key="4">
    <source>
        <dbReference type="ARBA" id="ARBA00022737"/>
    </source>
</evidence>
<dbReference type="Gene3D" id="3.40.50.11540">
    <property type="entry name" value="NADH-ubiquinone oxidoreductase 51kDa subunit"/>
    <property type="match status" value="1"/>
</dbReference>
<dbReference type="InterPro" id="IPR011538">
    <property type="entry name" value="Nuo51_FMN-bd"/>
</dbReference>
<feature type="domain" description="RnfC Barrel sandwich hybrid" evidence="9">
    <location>
        <begin position="3"/>
        <end position="55"/>
    </location>
</feature>
<keyword evidence="5" id="KW-0249">Electron transport</keyword>
<keyword evidence="1" id="KW-0813">Transport</keyword>
<protein>
    <recommendedName>
        <fullName evidence="12">Proline reductase-associated electron transfer protein PrdC</fullName>
    </recommendedName>
</protein>
<proteinExistence type="predicted"/>
<dbReference type="InterPro" id="IPR037225">
    <property type="entry name" value="Nuo51_FMN-bd_sf"/>
</dbReference>
<keyword evidence="6" id="KW-0408">Iron</keyword>
<evidence type="ECO:0008006" key="12">
    <source>
        <dbReference type="Google" id="ProtNLM"/>
    </source>
</evidence>
<evidence type="ECO:0000256" key="2">
    <source>
        <dbReference type="ARBA" id="ARBA00022485"/>
    </source>
</evidence>
<evidence type="ECO:0000256" key="1">
    <source>
        <dbReference type="ARBA" id="ARBA00022448"/>
    </source>
</evidence>
<feature type="domain" description="NADH-ubiquinone oxidoreductase 51kDa subunit FMN-binding" evidence="8">
    <location>
        <begin position="84"/>
        <end position="227"/>
    </location>
</feature>
<dbReference type="GO" id="GO:0046872">
    <property type="term" value="F:metal ion binding"/>
    <property type="evidence" value="ECO:0007669"/>
    <property type="project" value="UniProtKB-KW"/>
</dbReference>
<evidence type="ECO:0000256" key="6">
    <source>
        <dbReference type="ARBA" id="ARBA00023004"/>
    </source>
</evidence>
<dbReference type="PANTHER" id="PTHR43034">
    <property type="entry name" value="ION-TRANSLOCATING OXIDOREDUCTASE COMPLEX SUBUNIT C"/>
    <property type="match status" value="1"/>
</dbReference>
<evidence type="ECO:0000313" key="10">
    <source>
        <dbReference type="EMBL" id="OJG36188.1"/>
    </source>
</evidence>
<accession>A0A1L8SW54</accession>
<dbReference type="PANTHER" id="PTHR43034:SF2">
    <property type="entry name" value="ION-TRANSLOCATING OXIDOREDUCTASE COMPLEX SUBUNIT C"/>
    <property type="match status" value="1"/>
</dbReference>
<dbReference type="GO" id="GO:0016020">
    <property type="term" value="C:membrane"/>
    <property type="evidence" value="ECO:0007669"/>
    <property type="project" value="InterPro"/>
</dbReference>
<dbReference type="GO" id="GO:0009055">
    <property type="term" value="F:electron transfer activity"/>
    <property type="evidence" value="ECO:0007669"/>
    <property type="project" value="InterPro"/>
</dbReference>
<gene>
    <name evidence="10" type="ORF">RV00_GL002332</name>
</gene>
<evidence type="ECO:0000259" key="9">
    <source>
        <dbReference type="Pfam" id="PF13375"/>
    </source>
</evidence>
<dbReference type="AlphaFoldDB" id="A0A1L8SW54"/>
<evidence type="ECO:0000256" key="7">
    <source>
        <dbReference type="ARBA" id="ARBA00023014"/>
    </source>
</evidence>
<keyword evidence="3" id="KW-0479">Metal-binding</keyword>
<dbReference type="Proteomes" id="UP000183700">
    <property type="component" value="Unassembled WGS sequence"/>
</dbReference>
<sequence length="391" mass="41705">MTQILIPLKQHVGAPCKGIVKAGDHVDRGQLIAEPNGLGANIHASFSGNVVDVNGENIVLVIDEEQDFSTYVPIPEVESHAKAIESAGIVGAGGAGFPTFLKLACEIPEGLFIANGAECEALLAHNVKQMSEHIDQLIRGMKYCMEMTKAPKGVIAVKGKHRLLVTRLLKAVSEDATLDVYQLPDIYPAGDERMIVREVMDVVLEPGQLPTEVGAVIDNVETIKRIAEAIEDRKPFIDKDVTVSGRVKQKETVFVDVPIGTPVKTLINNVGGYVEPHGEIVIGGPMTGRSGDEMTPITKTSGGVLVAMPFPQESRKVGLLICECGGSAERMTEIANNMGAEVVAAERCKRMVEVNGRYRCALPGICPGQAATVMSLKKQGAEVVMTGSCSD</sequence>
<comment type="caution">
    <text evidence="10">The sequence shown here is derived from an EMBL/GenBank/DDBJ whole genome shotgun (WGS) entry which is preliminary data.</text>
</comment>
<keyword evidence="2" id="KW-0004">4Fe-4S</keyword>
<dbReference type="STRING" id="319970.RV00_GL002332"/>
<organism evidence="10 11">
    <name type="scientific">Enterococcus devriesei</name>
    <dbReference type="NCBI Taxonomy" id="319970"/>
    <lineage>
        <taxon>Bacteria</taxon>
        <taxon>Bacillati</taxon>
        <taxon>Bacillota</taxon>
        <taxon>Bacilli</taxon>
        <taxon>Lactobacillales</taxon>
        <taxon>Enterococcaceae</taxon>
        <taxon>Enterococcus</taxon>
    </lineage>
</organism>
<dbReference type="NCBIfam" id="TIGR04481">
    <property type="entry name" value="PR_assoc_PrdC"/>
    <property type="match status" value="1"/>
</dbReference>
<dbReference type="Pfam" id="PF01512">
    <property type="entry name" value="Complex1_51K"/>
    <property type="match status" value="1"/>
</dbReference>
<dbReference type="OrthoDB" id="9767754at2"/>
<evidence type="ECO:0000256" key="3">
    <source>
        <dbReference type="ARBA" id="ARBA00022723"/>
    </source>
</evidence>
<dbReference type="InterPro" id="IPR031001">
    <property type="entry name" value="PR_assoc_PrdC"/>
</dbReference>
<keyword evidence="7" id="KW-0411">Iron-sulfur</keyword>
<evidence type="ECO:0000259" key="8">
    <source>
        <dbReference type="Pfam" id="PF01512"/>
    </source>
</evidence>
<dbReference type="EMBL" id="JXKM01000004">
    <property type="protein sequence ID" value="OJG36188.1"/>
    <property type="molecule type" value="Genomic_DNA"/>
</dbReference>
<name>A0A1L8SW54_9ENTE</name>
<keyword evidence="4" id="KW-0677">Repeat</keyword>
<dbReference type="Pfam" id="PF13375">
    <property type="entry name" value="RnfC_N"/>
    <property type="match status" value="1"/>
</dbReference>
<dbReference type="InterPro" id="IPR010208">
    <property type="entry name" value="Ion_transpt_RnfC/RsxC"/>
</dbReference>
<keyword evidence="11" id="KW-1185">Reference proteome</keyword>
<evidence type="ECO:0000313" key="11">
    <source>
        <dbReference type="Proteomes" id="UP000183700"/>
    </source>
</evidence>
<reference evidence="10 11" key="1">
    <citation type="submission" date="2014-12" db="EMBL/GenBank/DDBJ databases">
        <title>Draft genome sequences of 29 type strains of Enterococci.</title>
        <authorList>
            <person name="Zhong Z."/>
            <person name="Sun Z."/>
            <person name="Liu W."/>
            <person name="Zhang W."/>
            <person name="Zhang H."/>
        </authorList>
    </citation>
    <scope>NUCLEOTIDE SEQUENCE [LARGE SCALE GENOMIC DNA]</scope>
    <source>
        <strain evidence="10 11">DSM 22802</strain>
    </source>
</reference>
<dbReference type="GO" id="GO:0051539">
    <property type="term" value="F:4 iron, 4 sulfur cluster binding"/>
    <property type="evidence" value="ECO:0007669"/>
    <property type="project" value="UniProtKB-KW"/>
</dbReference>
<dbReference type="InterPro" id="IPR026902">
    <property type="entry name" value="RnfC_N"/>
</dbReference>
<dbReference type="SUPFAM" id="SSF142984">
    <property type="entry name" value="Nqo1 middle domain-like"/>
    <property type="match status" value="1"/>
</dbReference>
<dbReference type="SUPFAM" id="SSF142019">
    <property type="entry name" value="Nqo1 FMN-binding domain-like"/>
    <property type="match status" value="1"/>
</dbReference>